<dbReference type="InterPro" id="IPR013780">
    <property type="entry name" value="Glyco_hydro_b"/>
</dbReference>
<gene>
    <name evidence="2" type="ORF">scyTo_0023015</name>
</gene>
<feature type="non-terminal residue" evidence="2">
    <location>
        <position position="1"/>
    </location>
</feature>
<proteinExistence type="predicted"/>
<name>A0A401Q8E9_SCYTO</name>
<sequence length="82" mass="9221">YTSAAEEGVVYAIFLAWPELGFLVLGAPDVTAGRTKVNLVGYPEPLQWEMFGHQGLLVMLPRVNIRQLPCQWAWTLKLSNTF</sequence>
<feature type="domain" description="Alpha-L-fucosidase C-terminal" evidence="1">
    <location>
        <begin position="1"/>
        <end position="78"/>
    </location>
</feature>
<evidence type="ECO:0000259" key="1">
    <source>
        <dbReference type="Pfam" id="PF16757"/>
    </source>
</evidence>
<comment type="caution">
    <text evidence="2">The sequence shown here is derived from an EMBL/GenBank/DDBJ whole genome shotgun (WGS) entry which is preliminary data.</text>
</comment>
<reference evidence="2 3" key="1">
    <citation type="journal article" date="2018" name="Nat. Ecol. Evol.">
        <title>Shark genomes provide insights into elasmobranch evolution and the origin of vertebrates.</title>
        <authorList>
            <person name="Hara Y"/>
            <person name="Yamaguchi K"/>
            <person name="Onimaru K"/>
            <person name="Kadota M"/>
            <person name="Koyanagi M"/>
            <person name="Keeley SD"/>
            <person name="Tatsumi K"/>
            <person name="Tanaka K"/>
            <person name="Motone F"/>
            <person name="Kageyama Y"/>
            <person name="Nozu R"/>
            <person name="Adachi N"/>
            <person name="Nishimura O"/>
            <person name="Nakagawa R"/>
            <person name="Tanegashima C"/>
            <person name="Kiyatake I"/>
            <person name="Matsumoto R"/>
            <person name="Murakumo K"/>
            <person name="Nishida K"/>
            <person name="Terakita A"/>
            <person name="Kuratani S"/>
            <person name="Sato K"/>
            <person name="Hyodo S Kuraku.S."/>
        </authorList>
    </citation>
    <scope>NUCLEOTIDE SEQUENCE [LARGE SCALE GENOMIC DNA]</scope>
</reference>
<dbReference type="Gene3D" id="2.60.40.1180">
    <property type="entry name" value="Golgi alpha-mannosidase II"/>
    <property type="match status" value="1"/>
</dbReference>
<dbReference type="InterPro" id="IPR031919">
    <property type="entry name" value="Fucosidase_C"/>
</dbReference>
<protein>
    <recommendedName>
        <fullName evidence="1">Alpha-L-fucosidase C-terminal domain-containing protein</fullName>
    </recommendedName>
</protein>
<dbReference type="STRING" id="75743.A0A401Q8E9"/>
<evidence type="ECO:0000313" key="3">
    <source>
        <dbReference type="Proteomes" id="UP000288216"/>
    </source>
</evidence>
<dbReference type="Proteomes" id="UP000288216">
    <property type="component" value="Unassembled WGS sequence"/>
</dbReference>
<dbReference type="EMBL" id="BFAA01025556">
    <property type="protein sequence ID" value="GCB81655.1"/>
    <property type="molecule type" value="Genomic_DNA"/>
</dbReference>
<keyword evidence="3" id="KW-1185">Reference proteome</keyword>
<dbReference type="Pfam" id="PF16757">
    <property type="entry name" value="Fucosidase_C"/>
    <property type="match status" value="1"/>
</dbReference>
<organism evidence="2 3">
    <name type="scientific">Scyliorhinus torazame</name>
    <name type="common">Cloudy catshark</name>
    <name type="synonym">Catulus torazame</name>
    <dbReference type="NCBI Taxonomy" id="75743"/>
    <lineage>
        <taxon>Eukaryota</taxon>
        <taxon>Metazoa</taxon>
        <taxon>Chordata</taxon>
        <taxon>Craniata</taxon>
        <taxon>Vertebrata</taxon>
        <taxon>Chondrichthyes</taxon>
        <taxon>Elasmobranchii</taxon>
        <taxon>Galeomorphii</taxon>
        <taxon>Galeoidea</taxon>
        <taxon>Carcharhiniformes</taxon>
        <taxon>Scyliorhinidae</taxon>
        <taxon>Scyliorhinus</taxon>
    </lineage>
</organism>
<dbReference type="OMA" id="PLQWEMF"/>
<dbReference type="OrthoDB" id="6039950at2759"/>
<evidence type="ECO:0000313" key="2">
    <source>
        <dbReference type="EMBL" id="GCB81655.1"/>
    </source>
</evidence>
<accession>A0A401Q8E9</accession>
<dbReference type="AlphaFoldDB" id="A0A401Q8E9"/>